<dbReference type="SUPFAM" id="SSF142984">
    <property type="entry name" value="Nqo1 middle domain-like"/>
    <property type="match status" value="1"/>
</dbReference>
<dbReference type="InterPro" id="IPR019554">
    <property type="entry name" value="Soluble_ligand-bd"/>
</dbReference>
<keyword evidence="3" id="KW-0238">DNA-binding</keyword>
<feature type="domain" description="Helix-hairpin-helix DNA-binding motif class 1" evidence="2">
    <location>
        <begin position="207"/>
        <end position="226"/>
    </location>
</feature>
<dbReference type="SMART" id="SM00278">
    <property type="entry name" value="HhH1"/>
    <property type="match status" value="2"/>
</dbReference>
<keyword evidence="4" id="KW-1185">Reference proteome</keyword>
<proteinExistence type="predicted"/>
<dbReference type="Pfam" id="PF10531">
    <property type="entry name" value="SLBB"/>
    <property type="match status" value="1"/>
</dbReference>
<keyword evidence="1" id="KW-0812">Transmembrane</keyword>
<dbReference type="Gene3D" id="3.10.560.10">
    <property type="entry name" value="Outer membrane lipoprotein wza domain like"/>
    <property type="match status" value="1"/>
</dbReference>
<dbReference type="InterPro" id="IPR003583">
    <property type="entry name" value="Hlx-hairpin-Hlx_DNA-bd_motif"/>
</dbReference>
<dbReference type="SUPFAM" id="SSF47781">
    <property type="entry name" value="RuvA domain 2-like"/>
    <property type="match status" value="1"/>
</dbReference>
<dbReference type="Proteomes" id="UP001501444">
    <property type="component" value="Unassembled WGS sequence"/>
</dbReference>
<dbReference type="NCBIfam" id="TIGR00426">
    <property type="entry name" value="competence protein ComEA helix-hairpin-helix repeat region"/>
    <property type="match status" value="1"/>
</dbReference>
<keyword evidence="1" id="KW-1133">Transmembrane helix</keyword>
<sequence length="229" mass="23425">MSSELPDTGDEYAWDGAFRRSRRPALPDEQPRAGFSAFDPGRRGVRVLLVVAGLVVCISAGIVWWSRPRVTAAPQVSAAPAAAGSPSPAALLVVSVTGRVQHPGLVRLPAGSRVADAIEAAGGVLPGVDLTGVNLARKVVDGEMIAIGVTPPPGAVAGNPGAGPAGGPVNLNTATPAELQSLPGIGEVLAQRIVEYREAHGGFRAVSDLRQVEGIGDAKYQQLKGRVTV</sequence>
<name>A0ABN3GI88_9ACTN</name>
<evidence type="ECO:0000256" key="1">
    <source>
        <dbReference type="SAM" id="Phobius"/>
    </source>
</evidence>
<evidence type="ECO:0000313" key="3">
    <source>
        <dbReference type="EMBL" id="GAA2352303.1"/>
    </source>
</evidence>
<evidence type="ECO:0000259" key="2">
    <source>
        <dbReference type="SMART" id="SM00278"/>
    </source>
</evidence>
<organism evidence="3 4">
    <name type="scientific">Dactylosporangium salmoneum</name>
    <dbReference type="NCBI Taxonomy" id="53361"/>
    <lineage>
        <taxon>Bacteria</taxon>
        <taxon>Bacillati</taxon>
        <taxon>Actinomycetota</taxon>
        <taxon>Actinomycetes</taxon>
        <taxon>Micromonosporales</taxon>
        <taxon>Micromonosporaceae</taxon>
        <taxon>Dactylosporangium</taxon>
    </lineage>
</organism>
<dbReference type="Gene3D" id="1.10.150.320">
    <property type="entry name" value="Photosystem II 12 kDa extrinsic protein"/>
    <property type="match status" value="1"/>
</dbReference>
<dbReference type="InterPro" id="IPR010994">
    <property type="entry name" value="RuvA_2-like"/>
</dbReference>
<dbReference type="EMBL" id="BAAARV010000032">
    <property type="protein sequence ID" value="GAA2352303.1"/>
    <property type="molecule type" value="Genomic_DNA"/>
</dbReference>
<dbReference type="InterPro" id="IPR051675">
    <property type="entry name" value="Endo/Exo/Phosphatase_dom_1"/>
</dbReference>
<gene>
    <name evidence="3" type="ORF">GCM10010170_042950</name>
</gene>
<dbReference type="PANTHER" id="PTHR21180">
    <property type="entry name" value="ENDONUCLEASE/EXONUCLEASE/PHOSPHATASE FAMILY DOMAIN-CONTAINING PROTEIN 1"/>
    <property type="match status" value="1"/>
</dbReference>
<comment type="caution">
    <text evidence="3">The sequence shown here is derived from an EMBL/GenBank/DDBJ whole genome shotgun (WGS) entry which is preliminary data.</text>
</comment>
<feature type="transmembrane region" description="Helical" evidence="1">
    <location>
        <begin position="47"/>
        <end position="65"/>
    </location>
</feature>
<accession>A0ABN3GI88</accession>
<reference evidence="3 4" key="1">
    <citation type="journal article" date="2019" name="Int. J. Syst. Evol. Microbiol.">
        <title>The Global Catalogue of Microorganisms (GCM) 10K type strain sequencing project: providing services to taxonomists for standard genome sequencing and annotation.</title>
        <authorList>
            <consortium name="The Broad Institute Genomics Platform"/>
            <consortium name="The Broad Institute Genome Sequencing Center for Infectious Disease"/>
            <person name="Wu L."/>
            <person name="Ma J."/>
        </authorList>
    </citation>
    <scope>NUCLEOTIDE SEQUENCE [LARGE SCALE GENOMIC DNA]</scope>
    <source>
        <strain evidence="3 4">JCM 3272</strain>
    </source>
</reference>
<keyword evidence="1" id="KW-0472">Membrane</keyword>
<dbReference type="Pfam" id="PF12836">
    <property type="entry name" value="HHH_3"/>
    <property type="match status" value="1"/>
</dbReference>
<feature type="domain" description="Helix-hairpin-helix DNA-binding motif class 1" evidence="2">
    <location>
        <begin position="177"/>
        <end position="196"/>
    </location>
</feature>
<dbReference type="InterPro" id="IPR004509">
    <property type="entry name" value="Competence_ComEA_HhH"/>
</dbReference>
<evidence type="ECO:0000313" key="4">
    <source>
        <dbReference type="Proteomes" id="UP001501444"/>
    </source>
</evidence>
<dbReference type="GO" id="GO:0003677">
    <property type="term" value="F:DNA binding"/>
    <property type="evidence" value="ECO:0007669"/>
    <property type="project" value="UniProtKB-KW"/>
</dbReference>
<protein>
    <submittedName>
        <fullName evidence="3">ComEA family DNA-binding protein</fullName>
    </submittedName>
</protein>
<dbReference type="PANTHER" id="PTHR21180:SF32">
    <property type="entry name" value="ENDONUCLEASE_EXONUCLEASE_PHOSPHATASE FAMILY DOMAIN-CONTAINING PROTEIN 1"/>
    <property type="match status" value="1"/>
</dbReference>